<sequence>MMIGSLMMLRLNHILVILQMMTSTFIKLSTAEPILGNTVEKVTQNDYPFVVSFFGYDREPMIEKRHFCGGTLISGKHVLTAGHCILSENLMKQAEVQAGSHKLKPRSKLQIFKPISWLKYEDRRKEENELSDLPYHDIAVVKLNVDDTGIAPAVFIPLRESQDTEVKTVTLVGWGRTNDKVIPSNLRRASLQPTLKADCVKKAQRIAMGYDWNRVKGDHVLCFTASPCVHGMPGDSGSPYLDEQGRLAGVHSGRCPPLRRFDPLQFNVGMSINFYRCFIDHAKNFLEDKAY</sequence>
<comment type="caution">
    <text evidence="1">The sequence shown here is derived from an EMBL/GenBank/DDBJ whole genome shotgun (WGS) entry which is preliminary data.</text>
</comment>
<name>A0ACC2N1P9_9HYME</name>
<evidence type="ECO:0000313" key="2">
    <source>
        <dbReference type="Proteomes" id="UP001239111"/>
    </source>
</evidence>
<keyword evidence="2" id="KW-1185">Reference proteome</keyword>
<protein>
    <submittedName>
        <fullName evidence="1">Uncharacterized protein</fullName>
    </submittedName>
</protein>
<gene>
    <name evidence="1" type="ORF">QAD02_005934</name>
</gene>
<dbReference type="Proteomes" id="UP001239111">
    <property type="component" value="Chromosome 4"/>
</dbReference>
<organism evidence="1 2">
    <name type="scientific">Eretmocerus hayati</name>
    <dbReference type="NCBI Taxonomy" id="131215"/>
    <lineage>
        <taxon>Eukaryota</taxon>
        <taxon>Metazoa</taxon>
        <taxon>Ecdysozoa</taxon>
        <taxon>Arthropoda</taxon>
        <taxon>Hexapoda</taxon>
        <taxon>Insecta</taxon>
        <taxon>Pterygota</taxon>
        <taxon>Neoptera</taxon>
        <taxon>Endopterygota</taxon>
        <taxon>Hymenoptera</taxon>
        <taxon>Apocrita</taxon>
        <taxon>Proctotrupomorpha</taxon>
        <taxon>Chalcidoidea</taxon>
        <taxon>Aphelinidae</taxon>
        <taxon>Aphelininae</taxon>
        <taxon>Eretmocerus</taxon>
    </lineage>
</organism>
<accession>A0ACC2N1P9</accession>
<dbReference type="EMBL" id="CM056744">
    <property type="protein sequence ID" value="KAJ8664272.1"/>
    <property type="molecule type" value="Genomic_DNA"/>
</dbReference>
<evidence type="ECO:0000313" key="1">
    <source>
        <dbReference type="EMBL" id="KAJ8664272.1"/>
    </source>
</evidence>
<proteinExistence type="predicted"/>
<reference evidence="1" key="1">
    <citation type="submission" date="2023-04" db="EMBL/GenBank/DDBJ databases">
        <title>A chromosome-level genome assembly of the parasitoid wasp Eretmocerus hayati.</title>
        <authorList>
            <person name="Zhong Y."/>
            <person name="Liu S."/>
            <person name="Liu Y."/>
        </authorList>
    </citation>
    <scope>NUCLEOTIDE SEQUENCE</scope>
    <source>
        <strain evidence="1">ZJU_SS_LIU_2023</strain>
    </source>
</reference>